<dbReference type="InterPro" id="IPR002645">
    <property type="entry name" value="STAS_dom"/>
</dbReference>
<protein>
    <recommendedName>
        <fullName evidence="2">Anti-sigma factor antagonist</fullName>
    </recommendedName>
</protein>
<sequence>MGVRLLLKDGEMTALLSGEIDHHSAREIRTEVDEAASKVKPKRLTLDFSGVQFMDSSGIGLVMGRCKLLQMWGGSVRVANLNPKIEKIVSLAGLNQLCTIVKDVNYDEAYE</sequence>
<organism evidence="4 5">
    <name type="scientific">Caproiciproducens galactitolivorans</name>
    <dbReference type="NCBI Taxonomy" id="642589"/>
    <lineage>
        <taxon>Bacteria</taxon>
        <taxon>Bacillati</taxon>
        <taxon>Bacillota</taxon>
        <taxon>Clostridia</taxon>
        <taxon>Eubacteriales</taxon>
        <taxon>Acutalibacteraceae</taxon>
        <taxon>Caproiciproducens</taxon>
    </lineage>
</organism>
<dbReference type="PANTHER" id="PTHR33495:SF2">
    <property type="entry name" value="ANTI-SIGMA FACTOR ANTAGONIST TM_1081-RELATED"/>
    <property type="match status" value="1"/>
</dbReference>
<dbReference type="InterPro" id="IPR003658">
    <property type="entry name" value="Anti-sigma_ant"/>
</dbReference>
<feature type="domain" description="STAS" evidence="3">
    <location>
        <begin position="1"/>
        <end position="111"/>
    </location>
</feature>
<dbReference type="PROSITE" id="PS50801">
    <property type="entry name" value="STAS"/>
    <property type="match status" value="1"/>
</dbReference>
<comment type="similarity">
    <text evidence="1 2">Belongs to the anti-sigma-factor antagonist family.</text>
</comment>
<dbReference type="InterPro" id="IPR036513">
    <property type="entry name" value="STAS_dom_sf"/>
</dbReference>
<gene>
    <name evidence="4" type="primary">spoIIAA</name>
    <name evidence="4" type="ORF">CAGA_22130</name>
</gene>
<dbReference type="Proteomes" id="UP000297714">
    <property type="component" value="Unassembled WGS sequence"/>
</dbReference>
<dbReference type="SUPFAM" id="SSF52091">
    <property type="entry name" value="SpoIIaa-like"/>
    <property type="match status" value="1"/>
</dbReference>
<name>A0A4Z0Y6S7_9FIRM</name>
<reference evidence="4 5" key="1">
    <citation type="submission" date="2019-04" db="EMBL/GenBank/DDBJ databases">
        <authorList>
            <person name="Poehlein A."/>
            <person name="Bengelsdorf F.R."/>
            <person name="Duerre P."/>
            <person name="Daniel R."/>
        </authorList>
    </citation>
    <scope>NUCLEOTIDE SEQUENCE [LARGE SCALE GENOMIC DNA]</scope>
    <source>
        <strain evidence="4 5">BS-1</strain>
    </source>
</reference>
<evidence type="ECO:0000313" key="4">
    <source>
        <dbReference type="EMBL" id="TGJ75608.1"/>
    </source>
</evidence>
<evidence type="ECO:0000256" key="1">
    <source>
        <dbReference type="ARBA" id="ARBA00009013"/>
    </source>
</evidence>
<dbReference type="OrthoDB" id="9796601at2"/>
<evidence type="ECO:0000259" key="3">
    <source>
        <dbReference type="PROSITE" id="PS50801"/>
    </source>
</evidence>
<evidence type="ECO:0000313" key="5">
    <source>
        <dbReference type="Proteomes" id="UP000297714"/>
    </source>
</evidence>
<dbReference type="GO" id="GO:0043856">
    <property type="term" value="F:anti-sigma factor antagonist activity"/>
    <property type="evidence" value="ECO:0007669"/>
    <property type="project" value="InterPro"/>
</dbReference>
<dbReference type="Pfam" id="PF01740">
    <property type="entry name" value="STAS"/>
    <property type="match status" value="1"/>
</dbReference>
<dbReference type="CDD" id="cd07043">
    <property type="entry name" value="STAS_anti-anti-sigma_factors"/>
    <property type="match status" value="1"/>
</dbReference>
<dbReference type="PANTHER" id="PTHR33495">
    <property type="entry name" value="ANTI-SIGMA FACTOR ANTAGONIST TM_1081-RELATED-RELATED"/>
    <property type="match status" value="1"/>
</dbReference>
<accession>A0A4Z0Y6S7</accession>
<dbReference type="AlphaFoldDB" id="A0A4Z0Y6S7"/>
<comment type="caution">
    <text evidence="4">The sequence shown here is derived from an EMBL/GenBank/DDBJ whole genome shotgun (WGS) entry which is preliminary data.</text>
</comment>
<evidence type="ECO:0000256" key="2">
    <source>
        <dbReference type="RuleBase" id="RU003749"/>
    </source>
</evidence>
<keyword evidence="5" id="KW-1185">Reference proteome</keyword>
<dbReference type="EMBL" id="SRMQ01000013">
    <property type="protein sequence ID" value="TGJ75608.1"/>
    <property type="molecule type" value="Genomic_DNA"/>
</dbReference>
<proteinExistence type="inferred from homology"/>
<dbReference type="Gene3D" id="3.30.750.24">
    <property type="entry name" value="STAS domain"/>
    <property type="match status" value="1"/>
</dbReference>
<dbReference type="RefSeq" id="WP_135660745.1">
    <property type="nucleotide sequence ID" value="NZ_JAJUFJ010000013.1"/>
</dbReference>
<dbReference type="NCBIfam" id="TIGR00377">
    <property type="entry name" value="ant_ant_sig"/>
    <property type="match status" value="1"/>
</dbReference>